<feature type="compositionally biased region" description="Basic residues" evidence="14">
    <location>
        <begin position="1"/>
        <end position="46"/>
    </location>
</feature>
<comment type="function">
    <text evidence="11">May be required to maintain the proliferative capacity of stem cells. Stabilizes MDM2 by preventing its ubiquitination, and hence proteasomal degradation.</text>
</comment>
<evidence type="ECO:0000313" key="16">
    <source>
        <dbReference type="EMBL" id="BAF31324.1"/>
    </source>
</evidence>
<evidence type="ECO:0000256" key="7">
    <source>
        <dbReference type="ARBA" id="ARBA00022990"/>
    </source>
</evidence>
<feature type="compositionally biased region" description="Acidic residues" evidence="14">
    <location>
        <begin position="479"/>
        <end position="509"/>
    </location>
</feature>
<dbReference type="PANTHER" id="PTHR11089">
    <property type="entry name" value="GTP-BINDING PROTEIN-RELATED"/>
    <property type="match status" value="1"/>
</dbReference>
<dbReference type="InterPro" id="IPR014813">
    <property type="entry name" value="Gnl3_N_dom"/>
</dbReference>
<evidence type="ECO:0000256" key="12">
    <source>
        <dbReference type="ARBA" id="ARBA00079460"/>
    </source>
</evidence>
<proteinExistence type="evidence at transcript level"/>
<protein>
    <recommendedName>
        <fullName evidence="2">Guanine nucleotide-binding protein-like 3</fullName>
    </recommendedName>
    <alternativeName>
        <fullName evidence="13">Nucleolar GTP-binding protein 3</fullName>
    </alternativeName>
    <alternativeName>
        <fullName evidence="12">Nucleostemin</fullName>
    </alternativeName>
</protein>
<keyword evidence="9" id="KW-0342">GTP-binding</keyword>
<feature type="region of interest" description="Disordered" evidence="14">
    <location>
        <begin position="475"/>
        <end position="526"/>
    </location>
</feature>
<dbReference type="Pfam" id="PF08701">
    <property type="entry name" value="GN3L_Grn1"/>
    <property type="match status" value="1"/>
</dbReference>
<evidence type="ECO:0000256" key="5">
    <source>
        <dbReference type="ARBA" id="ARBA00022741"/>
    </source>
</evidence>
<dbReference type="Pfam" id="PF01926">
    <property type="entry name" value="MMR_HSR1"/>
    <property type="match status" value="1"/>
</dbReference>
<reference evidence="16" key="1">
    <citation type="submission" date="2006-03" db="EMBL/GenBank/DDBJ databases">
        <title>Cynops phyrrhogaster: nucleostemin.</title>
        <authorList>
            <person name="Maki N."/>
            <person name="Tarui H."/>
            <person name="Abe S."/>
            <person name="Agata K."/>
        </authorList>
    </citation>
    <scope>NUCLEOTIDE SEQUENCE</scope>
</reference>
<evidence type="ECO:0000256" key="3">
    <source>
        <dbReference type="ARBA" id="ARBA00022499"/>
    </source>
</evidence>
<dbReference type="PROSITE" id="PS51721">
    <property type="entry name" value="G_CP"/>
    <property type="match status" value="1"/>
</dbReference>
<dbReference type="SUPFAM" id="SSF52540">
    <property type="entry name" value="P-loop containing nucleoside triphosphate hydrolases"/>
    <property type="match status" value="1"/>
</dbReference>
<evidence type="ECO:0000256" key="1">
    <source>
        <dbReference type="ARBA" id="ARBA00004604"/>
    </source>
</evidence>
<keyword evidence="6" id="KW-0832">Ubl conjugation</keyword>
<comment type="subcellular location">
    <subcellularLocation>
        <location evidence="1">Nucleus</location>
        <location evidence="1">Nucleolus</location>
    </subcellularLocation>
</comment>
<dbReference type="EMBL" id="AB253365">
    <property type="protein sequence ID" value="BAF31324.1"/>
    <property type="molecule type" value="mRNA"/>
</dbReference>
<evidence type="ECO:0000256" key="6">
    <source>
        <dbReference type="ARBA" id="ARBA00022843"/>
    </source>
</evidence>
<dbReference type="AlphaFoldDB" id="Q0ED75"/>
<dbReference type="FunFam" id="3.40.50.300:FF:001106">
    <property type="entry name" value="Guanine nucleotide-binding protein-like 3"/>
    <property type="match status" value="1"/>
</dbReference>
<accession>Q0ED75</accession>
<dbReference type="GO" id="GO:0005525">
    <property type="term" value="F:GTP binding"/>
    <property type="evidence" value="ECO:0007669"/>
    <property type="project" value="UniProtKB-KW"/>
</dbReference>
<dbReference type="PRINTS" id="PR00326">
    <property type="entry name" value="GTP1OBG"/>
</dbReference>
<feature type="compositionally biased region" description="Basic and acidic residues" evidence="14">
    <location>
        <begin position="57"/>
        <end position="88"/>
    </location>
</feature>
<dbReference type="InterPro" id="IPR027417">
    <property type="entry name" value="P-loop_NTPase"/>
</dbReference>
<evidence type="ECO:0000256" key="2">
    <source>
        <dbReference type="ARBA" id="ARBA00016532"/>
    </source>
</evidence>
<dbReference type="PANTHER" id="PTHR11089:SF11">
    <property type="entry name" value="GUANINE NUCLEOTIDE-BINDING PROTEIN-LIKE 3"/>
    <property type="match status" value="1"/>
</dbReference>
<organism evidence="16">
    <name type="scientific">Cynops pyrrhogaster</name>
    <name type="common">Japanese fire-bellied newt</name>
    <name type="synonym">Molge pyrrhogaster</name>
    <dbReference type="NCBI Taxonomy" id="8330"/>
    <lineage>
        <taxon>Eukaryota</taxon>
        <taxon>Metazoa</taxon>
        <taxon>Chordata</taxon>
        <taxon>Craniata</taxon>
        <taxon>Vertebrata</taxon>
        <taxon>Euteleostomi</taxon>
        <taxon>Amphibia</taxon>
        <taxon>Batrachia</taxon>
        <taxon>Caudata</taxon>
        <taxon>Salamandroidea</taxon>
        <taxon>Salamandridae</taxon>
        <taxon>Pleurodelinae</taxon>
        <taxon>Cynops</taxon>
    </lineage>
</organism>
<evidence type="ECO:0000256" key="10">
    <source>
        <dbReference type="ARBA" id="ARBA00023242"/>
    </source>
</evidence>
<evidence type="ECO:0000256" key="4">
    <source>
        <dbReference type="ARBA" id="ARBA00022553"/>
    </source>
</evidence>
<evidence type="ECO:0000256" key="8">
    <source>
        <dbReference type="ARBA" id="ARBA00023054"/>
    </source>
</evidence>
<keyword evidence="4" id="KW-0597">Phosphoprotein</keyword>
<dbReference type="GO" id="GO:0005730">
    <property type="term" value="C:nucleolus"/>
    <property type="evidence" value="ECO:0007669"/>
    <property type="project" value="UniProtKB-SubCell"/>
</dbReference>
<feature type="region of interest" description="Disordered" evidence="14">
    <location>
        <begin position="1"/>
        <end position="122"/>
    </location>
</feature>
<keyword evidence="8" id="KW-0175">Coiled coil</keyword>
<keyword evidence="10" id="KW-0539">Nucleus</keyword>
<keyword evidence="7" id="KW-0007">Acetylation</keyword>
<evidence type="ECO:0000259" key="15">
    <source>
        <dbReference type="PROSITE" id="PS51721"/>
    </source>
</evidence>
<evidence type="ECO:0000256" key="14">
    <source>
        <dbReference type="SAM" id="MobiDB-lite"/>
    </source>
</evidence>
<feature type="domain" description="CP-type G" evidence="15">
    <location>
        <begin position="131"/>
        <end position="313"/>
    </location>
</feature>
<evidence type="ECO:0000256" key="11">
    <source>
        <dbReference type="ARBA" id="ARBA00055611"/>
    </source>
</evidence>
<dbReference type="CDD" id="cd04178">
    <property type="entry name" value="Nucleostemin_like"/>
    <property type="match status" value="1"/>
</dbReference>
<name>Q0ED75_CYNPY</name>
<keyword evidence="5" id="KW-0547">Nucleotide-binding</keyword>
<dbReference type="InterPro" id="IPR006073">
    <property type="entry name" value="GTP-bd"/>
</dbReference>
<evidence type="ECO:0000256" key="9">
    <source>
        <dbReference type="ARBA" id="ARBA00023134"/>
    </source>
</evidence>
<dbReference type="Gene3D" id="3.40.50.300">
    <property type="entry name" value="P-loop containing nucleotide triphosphate hydrolases"/>
    <property type="match status" value="1"/>
</dbReference>
<keyword evidence="3" id="KW-1017">Isopeptide bond</keyword>
<gene>
    <name evidence="16" type="primary">NS</name>
</gene>
<sequence>MRRPKLKKASKRMSCSKRFKIQKKVREHNRKLRKEAKKKGGPKRAKKDPGVPNNAPFKEEVLREAELRKQRLEELKQKQKLERQQEQAKKRKADTKKESAAKKEPKKLEPSSKKLTKTDQAHDKHSPAFFCRELNKVMKEADVVLEVLDARDPLGCRCPQVEEAVVQASGSKKLVLILNKIDLVPKEIVDKWLDCLKEFPTVAFKCATELRDRTVQEVKRKVKEGCVEVSRGNTCLGGETLMNLLHGYSANAEQVLKVAVVGFPNVGKSSLINSLKQMRACNVGPARGMTKYAQEVNIDKQIKLFDSPSIVAAPSNGTVALSLRSAFDISEAELPSAVDALLKLSNKQQVMLQYSIADYRSSPEFLVLLAKKRGLVGKGNVPDTVNAARLLLCDWIGAKVSYHSQPPPSSTQHTRFSQAVMEQMCHGVNIKELEQNNKDTVKAVKCPNIAGSIVFRSPGLTDGILDDSKLVEADQSVGLEEEMGTDADDEEKDGEEDESGNEDNGEDLEVTNNTVLSKNEPGGERTAQIKDQAKAVVMNLQQPEGIHLKNESKAMTVYLDHGAEPEDAYDFNTDYV</sequence>
<feature type="compositionally biased region" description="Basic and acidic residues" evidence="14">
    <location>
        <begin position="95"/>
        <end position="122"/>
    </location>
</feature>
<evidence type="ECO:0000256" key="13">
    <source>
        <dbReference type="ARBA" id="ARBA00080023"/>
    </source>
</evidence>
<dbReference type="InterPro" id="IPR030378">
    <property type="entry name" value="G_CP_dom"/>
</dbReference>
<dbReference type="InterPro" id="IPR050755">
    <property type="entry name" value="TRAFAC_YlqF/YawG_RiboMat"/>
</dbReference>